<keyword evidence="2" id="KW-1185">Reference proteome</keyword>
<proteinExistence type="predicted"/>
<dbReference type="STRING" id="1129374.AJE_16569"/>
<comment type="caution">
    <text evidence="1">The sequence shown here is derived from an EMBL/GenBank/DDBJ whole genome shotgun (WGS) entry which is preliminary data.</text>
</comment>
<evidence type="ECO:0000313" key="1">
    <source>
        <dbReference type="EMBL" id="EHR39415.1"/>
    </source>
</evidence>
<dbReference type="PATRIC" id="fig|1129374.4.peg.3283"/>
<accession>H3ZIU6</accession>
<evidence type="ECO:0000313" key="2">
    <source>
        <dbReference type="Proteomes" id="UP000012046"/>
    </source>
</evidence>
<dbReference type="Proteomes" id="UP000012046">
    <property type="component" value="Unassembled WGS sequence"/>
</dbReference>
<organism evidence="1 2">
    <name type="scientific">Alishewanella jeotgali KCTC 22429</name>
    <dbReference type="NCBI Taxonomy" id="1129374"/>
    <lineage>
        <taxon>Bacteria</taxon>
        <taxon>Pseudomonadati</taxon>
        <taxon>Pseudomonadota</taxon>
        <taxon>Gammaproteobacteria</taxon>
        <taxon>Alteromonadales</taxon>
        <taxon>Alteromonadaceae</taxon>
        <taxon>Alishewanella</taxon>
    </lineage>
</organism>
<sequence length="100" mass="10634">MRWFSGLAILLYLSLLCTPQGFVVHDLRLAPLADQQLTAVTAKPHSLNERTLAADDNDDVVSGGENVAPAVTAPPVITALPAFAAAGFYRYFSARGPPQP</sequence>
<dbReference type="AlphaFoldDB" id="H3ZIU6"/>
<dbReference type="EMBL" id="AHTH01000055">
    <property type="protein sequence ID" value="EHR39415.1"/>
    <property type="molecule type" value="Genomic_DNA"/>
</dbReference>
<gene>
    <name evidence="1" type="ORF">AJE_16569</name>
</gene>
<protein>
    <submittedName>
        <fullName evidence="1">Uncharacterized protein</fullName>
    </submittedName>
</protein>
<dbReference type="eggNOG" id="ENOG502ZQN0">
    <property type="taxonomic scope" value="Bacteria"/>
</dbReference>
<reference evidence="1 2" key="1">
    <citation type="journal article" date="2012" name="J. Bacteriol.">
        <title>Genome Sequence of Extracellular-Protease-Producing Alishewanella jeotgali Isolated from Traditional Korean Fermented Seafood.</title>
        <authorList>
            <person name="Jung J."/>
            <person name="Chun J."/>
            <person name="Park W."/>
        </authorList>
    </citation>
    <scope>NUCLEOTIDE SEQUENCE [LARGE SCALE GENOMIC DNA]</scope>
    <source>
        <strain evidence="1 2">KCTC 22429</strain>
    </source>
</reference>
<name>H3ZIU6_9ALTE</name>
<dbReference type="RefSeq" id="WP_008951822.1">
    <property type="nucleotide sequence ID" value="NZ_AHTH01000055.1"/>
</dbReference>